<evidence type="ECO:0000313" key="2">
    <source>
        <dbReference type="EMBL" id="MCH7409921.1"/>
    </source>
</evidence>
<dbReference type="SMART" id="SM00530">
    <property type="entry name" value="HTH_XRE"/>
    <property type="match status" value="1"/>
</dbReference>
<accession>A0ABS9V0I5</accession>
<dbReference type="SUPFAM" id="SSF47413">
    <property type="entry name" value="lambda repressor-like DNA-binding domains"/>
    <property type="match status" value="1"/>
</dbReference>
<evidence type="ECO:0000313" key="3">
    <source>
        <dbReference type="Proteomes" id="UP001165489"/>
    </source>
</evidence>
<dbReference type="InterPro" id="IPR010982">
    <property type="entry name" value="Lambda_DNA-bd_dom_sf"/>
</dbReference>
<evidence type="ECO:0000259" key="1">
    <source>
        <dbReference type="PROSITE" id="PS50943"/>
    </source>
</evidence>
<name>A0ABS9V0I5_9BACT</name>
<proteinExistence type="predicted"/>
<dbReference type="PROSITE" id="PS50943">
    <property type="entry name" value="HTH_CROC1"/>
    <property type="match status" value="1"/>
</dbReference>
<feature type="domain" description="HTH cro/C1-type" evidence="1">
    <location>
        <begin position="8"/>
        <end position="62"/>
    </location>
</feature>
<keyword evidence="3" id="KW-1185">Reference proteome</keyword>
<protein>
    <submittedName>
        <fullName evidence="2">Helix-turn-helix transcriptional regulator</fullName>
    </submittedName>
</protein>
<dbReference type="Pfam" id="PF01381">
    <property type="entry name" value="HTH_3"/>
    <property type="match status" value="1"/>
</dbReference>
<organism evidence="2 3">
    <name type="scientific">Belliella filtrata</name>
    <dbReference type="NCBI Taxonomy" id="2923435"/>
    <lineage>
        <taxon>Bacteria</taxon>
        <taxon>Pseudomonadati</taxon>
        <taxon>Bacteroidota</taxon>
        <taxon>Cytophagia</taxon>
        <taxon>Cytophagales</taxon>
        <taxon>Cyclobacteriaceae</taxon>
        <taxon>Belliella</taxon>
    </lineage>
</organism>
<dbReference type="EMBL" id="JAKZGP010000026">
    <property type="protein sequence ID" value="MCH7409921.1"/>
    <property type="molecule type" value="Genomic_DNA"/>
</dbReference>
<sequence length="134" mass="15936">MVNAQKIMRILRESKDFSQEYVANVLDINQKTYSNLESGKTKLTLERIKQLAEFYHIKPEYFLSNQLPIINYNNSKINSQDSELFPNLLDTQKAKLFYEKIIFEKEKIIKEKDKQIIILMDVIEILKSEFKFHG</sequence>
<dbReference type="InterPro" id="IPR001387">
    <property type="entry name" value="Cro/C1-type_HTH"/>
</dbReference>
<reference evidence="2" key="1">
    <citation type="submission" date="2022-03" db="EMBL/GenBank/DDBJ databases">
        <title>De novo assembled genomes of Belliella spp. (Cyclobacteriaceae) strains.</title>
        <authorList>
            <person name="Szabo A."/>
            <person name="Korponai K."/>
            <person name="Felfoldi T."/>
        </authorList>
    </citation>
    <scope>NUCLEOTIDE SEQUENCE</scope>
    <source>
        <strain evidence="2">DSM 111904</strain>
    </source>
</reference>
<dbReference type="Proteomes" id="UP001165489">
    <property type="component" value="Unassembled WGS sequence"/>
</dbReference>
<dbReference type="RefSeq" id="WP_241348291.1">
    <property type="nucleotide sequence ID" value="NZ_JAKZGP010000026.1"/>
</dbReference>
<comment type="caution">
    <text evidence="2">The sequence shown here is derived from an EMBL/GenBank/DDBJ whole genome shotgun (WGS) entry which is preliminary data.</text>
</comment>
<dbReference type="CDD" id="cd00093">
    <property type="entry name" value="HTH_XRE"/>
    <property type="match status" value="1"/>
</dbReference>
<dbReference type="Gene3D" id="1.10.260.40">
    <property type="entry name" value="lambda repressor-like DNA-binding domains"/>
    <property type="match status" value="1"/>
</dbReference>
<gene>
    <name evidence="2" type="ORF">MM239_10990</name>
</gene>